<feature type="compositionally biased region" description="Basic and acidic residues" evidence="1">
    <location>
        <begin position="16"/>
        <end position="29"/>
    </location>
</feature>
<accession>A0A645DI29</accession>
<evidence type="ECO:0000256" key="1">
    <source>
        <dbReference type="SAM" id="MobiDB-lite"/>
    </source>
</evidence>
<evidence type="ECO:0000313" key="2">
    <source>
        <dbReference type="EMBL" id="MPM89140.1"/>
    </source>
</evidence>
<sequence length="106" mass="11696">MQPRTGLHGRAGQQVVEDRTRTDQAEIRKCRQLGPGHRERLGSSAVDAQPLVANPSRRRAGVDAQPAQHPHGARGQPVAAHLLTGELGFLQEQNIETLTGQERRRR</sequence>
<feature type="region of interest" description="Disordered" evidence="1">
    <location>
        <begin position="1"/>
        <end position="75"/>
    </location>
</feature>
<organism evidence="2">
    <name type="scientific">bioreactor metagenome</name>
    <dbReference type="NCBI Taxonomy" id="1076179"/>
    <lineage>
        <taxon>unclassified sequences</taxon>
        <taxon>metagenomes</taxon>
        <taxon>ecological metagenomes</taxon>
    </lineage>
</organism>
<proteinExistence type="predicted"/>
<protein>
    <submittedName>
        <fullName evidence="2">Uncharacterized protein</fullName>
    </submittedName>
</protein>
<reference evidence="2" key="1">
    <citation type="submission" date="2019-08" db="EMBL/GenBank/DDBJ databases">
        <authorList>
            <person name="Kucharzyk K."/>
            <person name="Murdoch R.W."/>
            <person name="Higgins S."/>
            <person name="Loffler F."/>
        </authorList>
    </citation>
    <scope>NUCLEOTIDE SEQUENCE</scope>
</reference>
<gene>
    <name evidence="2" type="ORF">SDC9_136248</name>
</gene>
<comment type="caution">
    <text evidence="2">The sequence shown here is derived from an EMBL/GenBank/DDBJ whole genome shotgun (WGS) entry which is preliminary data.</text>
</comment>
<dbReference type="EMBL" id="VSSQ01036624">
    <property type="protein sequence ID" value="MPM89140.1"/>
    <property type="molecule type" value="Genomic_DNA"/>
</dbReference>
<dbReference type="AlphaFoldDB" id="A0A645DI29"/>
<name>A0A645DI29_9ZZZZ</name>